<evidence type="ECO:0000313" key="3">
    <source>
        <dbReference type="Proteomes" id="UP000499080"/>
    </source>
</evidence>
<dbReference type="AlphaFoldDB" id="A0A4Y2BE70"/>
<keyword evidence="3" id="KW-1185">Reference proteome</keyword>
<reference evidence="2 3" key="1">
    <citation type="journal article" date="2019" name="Sci. Rep.">
        <title>Orb-weaving spider Araneus ventricosus genome elucidates the spidroin gene catalogue.</title>
        <authorList>
            <person name="Kono N."/>
            <person name="Nakamura H."/>
            <person name="Ohtoshi R."/>
            <person name="Moran D.A.P."/>
            <person name="Shinohara A."/>
            <person name="Yoshida Y."/>
            <person name="Fujiwara M."/>
            <person name="Mori M."/>
            <person name="Tomita M."/>
            <person name="Arakawa K."/>
        </authorList>
    </citation>
    <scope>NUCLEOTIDE SEQUENCE [LARGE SCALE GENOMIC DNA]</scope>
</reference>
<protein>
    <submittedName>
        <fullName evidence="2">Uncharacterized protein</fullName>
    </submittedName>
</protein>
<evidence type="ECO:0000313" key="2">
    <source>
        <dbReference type="EMBL" id="GBL90338.1"/>
    </source>
</evidence>
<comment type="caution">
    <text evidence="2">The sequence shown here is derived from an EMBL/GenBank/DDBJ whole genome shotgun (WGS) entry which is preliminary data.</text>
</comment>
<organism evidence="2 3">
    <name type="scientific">Araneus ventricosus</name>
    <name type="common">Orbweaver spider</name>
    <name type="synonym">Epeira ventricosa</name>
    <dbReference type="NCBI Taxonomy" id="182803"/>
    <lineage>
        <taxon>Eukaryota</taxon>
        <taxon>Metazoa</taxon>
        <taxon>Ecdysozoa</taxon>
        <taxon>Arthropoda</taxon>
        <taxon>Chelicerata</taxon>
        <taxon>Arachnida</taxon>
        <taxon>Araneae</taxon>
        <taxon>Araneomorphae</taxon>
        <taxon>Entelegynae</taxon>
        <taxon>Araneoidea</taxon>
        <taxon>Araneidae</taxon>
        <taxon>Araneus</taxon>
    </lineage>
</organism>
<dbReference type="EMBL" id="BGPR01000071">
    <property type="protein sequence ID" value="GBL90338.1"/>
    <property type="molecule type" value="Genomic_DNA"/>
</dbReference>
<feature type="region of interest" description="Disordered" evidence="1">
    <location>
        <begin position="17"/>
        <end position="47"/>
    </location>
</feature>
<proteinExistence type="predicted"/>
<dbReference type="Proteomes" id="UP000499080">
    <property type="component" value="Unassembled WGS sequence"/>
</dbReference>
<gene>
    <name evidence="2" type="ORF">AVEN_178792_1</name>
</gene>
<evidence type="ECO:0000256" key="1">
    <source>
        <dbReference type="SAM" id="MobiDB-lite"/>
    </source>
</evidence>
<name>A0A4Y2BE70_ARAVE</name>
<sequence>MDNDALFNEYSRKHEAKVTRKNALEQISSTSRQQITNNNSNNMNKSSHRLTADQLALRAKLQREIPKAFALQRRSQSINTSPDVSPAAAVFIVFLTGRDLTWNHLVLSAYFRS</sequence>
<accession>A0A4Y2BE70</accession>
<feature type="compositionally biased region" description="Low complexity" evidence="1">
    <location>
        <begin position="28"/>
        <end position="45"/>
    </location>
</feature>